<proteinExistence type="predicted"/>
<protein>
    <submittedName>
        <fullName evidence="2">Uncharacterized protein</fullName>
    </submittedName>
</protein>
<gene>
    <name evidence="2" type="ORF">SAMN06297251_12014</name>
</gene>
<dbReference type="RefSeq" id="WP_170923348.1">
    <property type="nucleotide sequence ID" value="NZ_FWXR01000020.1"/>
</dbReference>
<dbReference type="AlphaFoldDB" id="A0A1W2E2H3"/>
<keyword evidence="3" id="KW-1185">Reference proteome</keyword>
<evidence type="ECO:0000313" key="3">
    <source>
        <dbReference type="Proteomes" id="UP000192656"/>
    </source>
</evidence>
<accession>A0A1W2E2H3</accession>
<reference evidence="2 3" key="1">
    <citation type="submission" date="2017-04" db="EMBL/GenBank/DDBJ databases">
        <authorList>
            <person name="Afonso C.L."/>
            <person name="Miller P.J."/>
            <person name="Scott M.A."/>
            <person name="Spackman E."/>
            <person name="Goraichik I."/>
            <person name="Dimitrov K.M."/>
            <person name="Suarez D.L."/>
            <person name="Swayne D.E."/>
        </authorList>
    </citation>
    <scope>NUCLEOTIDE SEQUENCE [LARGE SCALE GENOMIC DNA]</scope>
    <source>
        <strain evidence="2 3">CGMCC 1.10972</strain>
    </source>
</reference>
<evidence type="ECO:0000313" key="2">
    <source>
        <dbReference type="EMBL" id="SMD03687.1"/>
    </source>
</evidence>
<dbReference type="EMBL" id="FWXR01000020">
    <property type="protein sequence ID" value="SMD03687.1"/>
    <property type="molecule type" value="Genomic_DNA"/>
</dbReference>
<feature type="region of interest" description="Disordered" evidence="1">
    <location>
        <begin position="24"/>
        <end position="56"/>
    </location>
</feature>
<dbReference type="Proteomes" id="UP000192656">
    <property type="component" value="Unassembled WGS sequence"/>
</dbReference>
<feature type="compositionally biased region" description="Basic and acidic residues" evidence="1">
    <location>
        <begin position="41"/>
        <end position="56"/>
    </location>
</feature>
<name>A0A1W2E2H3_9HYPH</name>
<organism evidence="2 3">
    <name type="scientific">Fulvimarina manganoxydans</name>
    <dbReference type="NCBI Taxonomy" id="937218"/>
    <lineage>
        <taxon>Bacteria</taxon>
        <taxon>Pseudomonadati</taxon>
        <taxon>Pseudomonadota</taxon>
        <taxon>Alphaproteobacteria</taxon>
        <taxon>Hyphomicrobiales</taxon>
        <taxon>Aurantimonadaceae</taxon>
        <taxon>Fulvimarina</taxon>
    </lineage>
</organism>
<evidence type="ECO:0000256" key="1">
    <source>
        <dbReference type="SAM" id="MobiDB-lite"/>
    </source>
</evidence>
<sequence>MINRIDDSASDAMRFFLSQKTNLVPRRDAAGSATMSDQDEAVEHPAEAKDIQARTS</sequence>